<dbReference type="FunFam" id="3.30.160.60:FF:000682">
    <property type="entry name" value="ras-responsive element-binding protein 1 isoform X1"/>
    <property type="match status" value="1"/>
</dbReference>
<feature type="domain" description="C2H2-type" evidence="14">
    <location>
        <begin position="279"/>
        <end position="301"/>
    </location>
</feature>
<keyword evidence="10" id="KW-0539">Nucleus</keyword>
<dbReference type="Gene3D" id="3.30.160.60">
    <property type="entry name" value="Classic Zinc Finger"/>
    <property type="match status" value="11"/>
</dbReference>
<sequence>MLQANFSSGPCQFQPFPQPGGSLIVEVLDRTAIEAKFCITSITEENSKQEMKMLTESMENGEKETSEKDHTKPVNLVNGVEVNDLSSVNAMMSAVMSAANVAENGSNEQNTKSPTKCPAPNRIGRRNQESKEEKSSYTCPLCEKICNSQHQLTMHIRQHNTDTGGTDHSCSICGKSLSSASSLDRHMLVHSGERPYKCNMCGQSFTTNGNMHRHMKIHEKDPNVAVATSPPSPQKRRRLATKRKLSTDVESEKEQTPPAKKAIEEIQTVEPLKKEEEVVHCPFCSKEFSCKSDLDSHMELHPEASLKCDMCCISFRTHRGMLRHNALIHKLLPKDSSGKPFIQNNPNIPAGFNDLSFTDFSCRKFPIISQVWCESNLRRCISELHRFICEICNKAFPMVNALKLHMETHKEVQLNCKQKNEDSSSEASDQKVYMAALGLQHTKDVKPVSQEDCIPDCYQAMRLEALKSSLTQDIFSVGMLNLSPLEAPPVCGPVSILPPTRDNVKLLSLQPFQKGFTIQPESSIVVKPITGELADIQQILKMASSAPPQISFPHLSKTLPVSTQSVLKHMPPLKPKPLVAPRTVVATSTPPPLVSTQQASPGSISPSLPPPQLRDTNTVESSTSATFLQSRSEANCSTTLNSQLQNTETKTQLEQDSIMEAFMPSDLDSKIKQETTEGDLKAIISGTNNKKSTQAKKVVYPCRFCDQVFTFSGLLRAHIRTHLGISPYQCNICDYIAADKAALIRHLRTHSGERPYVCKICQYPFTVKANCERHLRKKHLKVTRKEIEKNIDYITTNTPEMLDVLCSPDKVCKLCGEDLKNYRALHVHLRTHNNFQKKKPFECKECGTTFSAKKNCIHHILKQHQNVQEKEIENHILSMAYSPERITPSLDDSKHLVSKPTTYLEPYNGFLHVELPSVPLKCEPNTSYPVDLDEPLDFSQKNKNHCVFTVKQENVCIPTINSYDNTLEPIDLSIPKYTKQDKVDSLLPAKMPDSHPVHAGPLYNCQPTSLSANENFDKTTVVTHSKSVKTPLHLTVPIISPAVLGSATVLRPLRPKPPLLLPKPPVPKELPPLASIAQIISSVSSASALLKTEITTPVSQVNASNLPAIDKSGASKSKMTIPNKELAASCNTPQPAGTSVSFDNPTSAAVVVGAKKRGRKKGTKNKPKIALGLDLESSGEFASIEKMLATTDANKFSPYLQTSEDLKHSVDRNGTSEEDRDSGEDKKGKRNSYSNSLQKITCPYCPRVFPWASSLQRHMLTHTGQKPFPCAKCDAFFSTKSNCERHLLRKHGVANLSLRRNGLMPQSKESDVGSHDSTDSQSDAEMSSAELDVLDLTSGEKDKPEFQETEQTEKQTSENTEEAKVEPGEYKAPLEDDDVVSNKSLDLNLASKLMDFKLSPREKAASNSDNSCDVCGKNFKFAATLCRHKKAHLCENKFIEKSNEDEGTGGLNSASSLSHSISNTDIEDMDEELPVDLKVSKPIMEAKLAASNKGDWEVVSVEECIEKKSLEKSDDDKESNANESKGSSKADKRKKICSVCSKRFWSLQDLTRHMRSHTGERPYKCQTCDRTFTLKHSLVRHQRIHQKTKDVKCQGKESDRDDQQVRCEEESDVDSMHSSTQHISENECDMPASLLNNQSLPDAKTSS</sequence>
<dbReference type="InterPro" id="IPR036236">
    <property type="entry name" value="Znf_C2H2_sf"/>
</dbReference>
<feature type="domain" description="C2H2-type" evidence="14">
    <location>
        <begin position="387"/>
        <end position="409"/>
    </location>
</feature>
<dbReference type="OrthoDB" id="3069995at2759"/>
<feature type="region of interest" description="Disordered" evidence="13">
    <location>
        <begin position="1298"/>
        <end position="1370"/>
    </location>
</feature>
<feature type="domain" description="C2H2-type" evidence="14">
    <location>
        <begin position="756"/>
        <end position="779"/>
    </location>
</feature>
<feature type="domain" description="C2H2-type" evidence="14">
    <location>
        <begin position="1563"/>
        <end position="1590"/>
    </location>
</feature>
<dbReference type="GO" id="GO:0051094">
    <property type="term" value="P:positive regulation of developmental process"/>
    <property type="evidence" value="ECO:0007669"/>
    <property type="project" value="UniProtKB-ARBA"/>
</dbReference>
<feature type="domain" description="C2H2-type" evidence="14">
    <location>
        <begin position="700"/>
        <end position="727"/>
    </location>
</feature>
<evidence type="ECO:0000256" key="7">
    <source>
        <dbReference type="ARBA" id="ARBA00023015"/>
    </source>
</evidence>
<dbReference type="SUPFAM" id="SSF57667">
    <property type="entry name" value="beta-beta-alpha zinc fingers"/>
    <property type="match status" value="9"/>
</dbReference>
<dbReference type="FunFam" id="3.30.160.60:FF:001788">
    <property type="entry name" value="ras-responsive element-binding protein 1"/>
    <property type="match status" value="1"/>
</dbReference>
<feature type="compositionally biased region" description="Basic and acidic residues" evidence="13">
    <location>
        <begin position="1587"/>
        <end position="1608"/>
    </location>
</feature>
<feature type="region of interest" description="Disordered" evidence="13">
    <location>
        <begin position="1199"/>
        <end position="1233"/>
    </location>
</feature>
<feature type="compositionally biased region" description="Basic residues" evidence="13">
    <location>
        <begin position="234"/>
        <end position="244"/>
    </location>
</feature>
<keyword evidence="8" id="KW-0238">DNA-binding</keyword>
<keyword evidence="5 12" id="KW-0863">Zinc-finger</keyword>
<dbReference type="FunFam" id="3.30.160.60:FF:000507">
    <property type="entry name" value="ras-responsive element-binding protein 1 isoform X2"/>
    <property type="match status" value="1"/>
</dbReference>
<feature type="compositionally biased region" description="Polar residues" evidence="13">
    <location>
        <begin position="1634"/>
        <end position="1647"/>
    </location>
</feature>
<evidence type="ECO:0000256" key="6">
    <source>
        <dbReference type="ARBA" id="ARBA00022833"/>
    </source>
</evidence>
<evidence type="ECO:0000313" key="15">
    <source>
        <dbReference type="EMBL" id="KAG8442423.1"/>
    </source>
</evidence>
<evidence type="ECO:0000256" key="11">
    <source>
        <dbReference type="ARBA" id="ARBA00072640"/>
    </source>
</evidence>
<evidence type="ECO:0000313" key="16">
    <source>
        <dbReference type="Proteomes" id="UP000812440"/>
    </source>
</evidence>
<evidence type="ECO:0000256" key="1">
    <source>
        <dbReference type="ARBA" id="ARBA00004123"/>
    </source>
</evidence>
<dbReference type="GO" id="GO:0005634">
    <property type="term" value="C:nucleus"/>
    <property type="evidence" value="ECO:0007669"/>
    <property type="project" value="UniProtKB-SubCell"/>
</dbReference>
<feature type="region of interest" description="Disordered" evidence="13">
    <location>
        <begin position="224"/>
        <end position="260"/>
    </location>
</feature>
<reference evidence="15" key="1">
    <citation type="thesis" date="2020" institute="ProQuest LLC" country="789 East Eisenhower Parkway, Ann Arbor, MI, USA">
        <title>Comparative Genomics and Chromosome Evolution.</title>
        <authorList>
            <person name="Mudd A.B."/>
        </authorList>
    </citation>
    <scope>NUCLEOTIDE SEQUENCE</scope>
    <source>
        <strain evidence="15">Female2</strain>
        <tissue evidence="15">Blood</tissue>
    </source>
</reference>
<evidence type="ECO:0000256" key="9">
    <source>
        <dbReference type="ARBA" id="ARBA00023163"/>
    </source>
</evidence>
<feature type="domain" description="C2H2-type" evidence="14">
    <location>
        <begin position="728"/>
        <end position="755"/>
    </location>
</feature>
<dbReference type="PROSITE" id="PS00028">
    <property type="entry name" value="ZINC_FINGER_C2H2_1"/>
    <property type="match status" value="15"/>
</dbReference>
<evidence type="ECO:0000256" key="10">
    <source>
        <dbReference type="ARBA" id="ARBA00023242"/>
    </source>
</evidence>
<dbReference type="FunFam" id="3.30.160.60:FF:000599">
    <property type="entry name" value="ras-responsive element-binding protein 1 isoform X1"/>
    <property type="match status" value="1"/>
</dbReference>
<proteinExistence type="inferred from homology"/>
<keyword evidence="7" id="KW-0805">Transcription regulation</keyword>
<comment type="similarity">
    <text evidence="2">Belongs to the krueppel C2H2-type zinc-finger protein family.</text>
</comment>
<feature type="domain" description="C2H2-type" evidence="14">
    <location>
        <begin position="1410"/>
        <end position="1437"/>
    </location>
</feature>
<feature type="region of interest" description="Disordered" evidence="13">
    <location>
        <begin position="587"/>
        <end position="632"/>
    </location>
</feature>
<keyword evidence="9" id="KW-0804">Transcription</keyword>
<feature type="compositionally biased region" description="Basic and acidic residues" evidence="13">
    <location>
        <begin position="1308"/>
        <end position="1318"/>
    </location>
</feature>
<keyword evidence="3" id="KW-0479">Metal-binding</keyword>
<evidence type="ECO:0000256" key="12">
    <source>
        <dbReference type="PROSITE-ProRule" id="PRU00042"/>
    </source>
</evidence>
<dbReference type="SMART" id="SM00355">
    <property type="entry name" value="ZnF_C2H2"/>
    <property type="match status" value="16"/>
</dbReference>
<evidence type="ECO:0000259" key="14">
    <source>
        <dbReference type="PROSITE" id="PS50157"/>
    </source>
</evidence>
<dbReference type="GO" id="GO:0001228">
    <property type="term" value="F:DNA-binding transcription activator activity, RNA polymerase II-specific"/>
    <property type="evidence" value="ECO:0007669"/>
    <property type="project" value="TreeGrafter"/>
</dbReference>
<keyword evidence="6" id="KW-0862">Zinc</keyword>
<dbReference type="FunFam" id="3.30.160.60:FF:003009">
    <property type="entry name" value="Ras-responsive element binding protein, putative"/>
    <property type="match status" value="1"/>
</dbReference>
<keyword evidence="16" id="KW-1185">Reference proteome</keyword>
<evidence type="ECO:0000256" key="2">
    <source>
        <dbReference type="ARBA" id="ARBA00006991"/>
    </source>
</evidence>
<dbReference type="PANTHER" id="PTHR46451:SF1">
    <property type="entry name" value="RAS-RESPONSIVE ELEMENT-BINDING PROTEIN 1"/>
    <property type="match status" value="1"/>
</dbReference>
<evidence type="ECO:0000256" key="3">
    <source>
        <dbReference type="ARBA" id="ARBA00022723"/>
    </source>
</evidence>
<dbReference type="FunFam" id="3.30.160.60:FF:001782">
    <property type="entry name" value="Ras-responsive element-binding protein 1a"/>
    <property type="match status" value="1"/>
</dbReference>
<dbReference type="Proteomes" id="UP000812440">
    <property type="component" value="Chromosome 6"/>
</dbReference>
<protein>
    <recommendedName>
        <fullName evidence="11">Ras-responsive element-binding protein 1</fullName>
    </recommendedName>
</protein>
<feature type="domain" description="C2H2-type" evidence="14">
    <location>
        <begin position="1535"/>
        <end position="1562"/>
    </location>
</feature>
<feature type="compositionally biased region" description="Basic and acidic residues" evidence="13">
    <location>
        <begin position="1204"/>
        <end position="1227"/>
    </location>
</feature>
<evidence type="ECO:0000256" key="13">
    <source>
        <dbReference type="SAM" id="MobiDB-lite"/>
    </source>
</evidence>
<feature type="compositionally biased region" description="Basic and acidic residues" evidence="13">
    <location>
        <begin position="245"/>
        <end position="255"/>
    </location>
</feature>
<accession>A0A8T2JFQ3</accession>
<feature type="domain" description="C2H2-type" evidence="14">
    <location>
        <begin position="810"/>
        <end position="837"/>
    </location>
</feature>
<feature type="compositionally biased region" description="Polar residues" evidence="13">
    <location>
        <begin position="103"/>
        <end position="114"/>
    </location>
</feature>
<dbReference type="Pfam" id="PF00096">
    <property type="entry name" value="zf-C2H2"/>
    <property type="match status" value="7"/>
</dbReference>
<organism evidence="15 16">
    <name type="scientific">Hymenochirus boettgeri</name>
    <name type="common">Congo dwarf clawed frog</name>
    <dbReference type="NCBI Taxonomy" id="247094"/>
    <lineage>
        <taxon>Eukaryota</taxon>
        <taxon>Metazoa</taxon>
        <taxon>Chordata</taxon>
        <taxon>Craniata</taxon>
        <taxon>Vertebrata</taxon>
        <taxon>Euteleostomi</taxon>
        <taxon>Amphibia</taxon>
        <taxon>Batrachia</taxon>
        <taxon>Anura</taxon>
        <taxon>Pipoidea</taxon>
        <taxon>Pipidae</taxon>
        <taxon>Pipinae</taxon>
        <taxon>Hymenochirus</taxon>
    </lineage>
</organism>
<feature type="domain" description="C2H2-type" evidence="14">
    <location>
        <begin position="137"/>
        <end position="164"/>
    </location>
</feature>
<feature type="domain" description="C2H2-type" evidence="14">
    <location>
        <begin position="1240"/>
        <end position="1267"/>
    </location>
</feature>
<dbReference type="InterPro" id="IPR052795">
    <property type="entry name" value="RREB1"/>
</dbReference>
<keyword evidence="4" id="KW-0677">Repeat</keyword>
<dbReference type="PANTHER" id="PTHR46451">
    <property type="entry name" value="RAS-RESPONSIVE ELEMENT-BINDING PROTEIN 1"/>
    <property type="match status" value="1"/>
</dbReference>
<dbReference type="GO" id="GO:0000122">
    <property type="term" value="P:negative regulation of transcription by RNA polymerase II"/>
    <property type="evidence" value="ECO:0007669"/>
    <property type="project" value="UniProtKB-ARBA"/>
</dbReference>
<name>A0A8T2JFQ3_9PIPI</name>
<dbReference type="FunFam" id="3.30.160.60:FF:001098">
    <property type="entry name" value="Ras responsive element binding protein 1"/>
    <property type="match status" value="1"/>
</dbReference>
<dbReference type="Pfam" id="PF13912">
    <property type="entry name" value="zf-C2H2_6"/>
    <property type="match status" value="2"/>
</dbReference>
<comment type="caution">
    <text evidence="15">The sequence shown here is derived from an EMBL/GenBank/DDBJ whole genome shotgun (WGS) entry which is preliminary data.</text>
</comment>
<dbReference type="FunFam" id="3.30.160.60:FF:003785">
    <property type="entry name" value="Ras-responsive element-binding protein 1b"/>
    <property type="match status" value="1"/>
</dbReference>
<feature type="region of interest" description="Disordered" evidence="13">
    <location>
        <begin position="1585"/>
        <end position="1647"/>
    </location>
</feature>
<feature type="compositionally biased region" description="Polar residues" evidence="13">
    <location>
        <begin position="614"/>
        <end position="632"/>
    </location>
</feature>
<dbReference type="InterPro" id="IPR013087">
    <property type="entry name" value="Znf_C2H2_type"/>
</dbReference>
<dbReference type="EMBL" id="JAACNH010000005">
    <property type="protein sequence ID" value="KAG8442423.1"/>
    <property type="molecule type" value="Genomic_DNA"/>
</dbReference>
<dbReference type="GO" id="GO:0008270">
    <property type="term" value="F:zinc ion binding"/>
    <property type="evidence" value="ECO:0007669"/>
    <property type="project" value="UniProtKB-KW"/>
</dbReference>
<feature type="domain" description="C2H2-type" evidence="14">
    <location>
        <begin position="168"/>
        <end position="195"/>
    </location>
</feature>
<evidence type="ECO:0000256" key="5">
    <source>
        <dbReference type="ARBA" id="ARBA00022771"/>
    </source>
</evidence>
<feature type="domain" description="C2H2-type" evidence="14">
    <location>
        <begin position="196"/>
        <end position="223"/>
    </location>
</feature>
<evidence type="ECO:0000256" key="4">
    <source>
        <dbReference type="ARBA" id="ARBA00022737"/>
    </source>
</evidence>
<feature type="domain" description="C2H2-type" evidence="14">
    <location>
        <begin position="841"/>
        <end position="869"/>
    </location>
</feature>
<feature type="region of interest" description="Disordered" evidence="13">
    <location>
        <begin position="102"/>
        <end position="133"/>
    </location>
</feature>
<evidence type="ECO:0000256" key="8">
    <source>
        <dbReference type="ARBA" id="ARBA00023125"/>
    </source>
</evidence>
<dbReference type="PROSITE" id="PS50157">
    <property type="entry name" value="ZINC_FINGER_C2H2_2"/>
    <property type="match status" value="14"/>
</dbReference>
<gene>
    <name evidence="15" type="ORF">GDO86_011273</name>
</gene>
<feature type="compositionally biased region" description="Basic and acidic residues" evidence="13">
    <location>
        <begin position="1338"/>
        <end position="1370"/>
    </location>
</feature>
<comment type="subcellular location">
    <subcellularLocation>
        <location evidence="1">Nucleus</location>
    </subcellularLocation>
</comment>
<dbReference type="FunFam" id="3.30.160.60:FF:002109">
    <property type="entry name" value="ras-responsive element-binding protein 1 isoform X1"/>
    <property type="match status" value="1"/>
</dbReference>
<dbReference type="GO" id="GO:0000978">
    <property type="term" value="F:RNA polymerase II cis-regulatory region sequence-specific DNA binding"/>
    <property type="evidence" value="ECO:0007669"/>
    <property type="project" value="TreeGrafter"/>
</dbReference>
<dbReference type="FunFam" id="3.30.160.60:FF:001835">
    <property type="entry name" value="Ras responsive element binding protein 1"/>
    <property type="match status" value="1"/>
</dbReference>